<dbReference type="Pfam" id="PF00196">
    <property type="entry name" value="GerE"/>
    <property type="match status" value="1"/>
</dbReference>
<reference evidence="3" key="1">
    <citation type="journal article" date="2014" name="Int. J. Syst. Evol. Microbiol.">
        <title>Complete genome sequence of Corynebacterium casei LMG S-19264T (=DSM 44701T), isolated from a smear-ripened cheese.</title>
        <authorList>
            <consortium name="US DOE Joint Genome Institute (JGI-PGF)"/>
            <person name="Walter F."/>
            <person name="Albersmeier A."/>
            <person name="Kalinowski J."/>
            <person name="Ruckert C."/>
        </authorList>
    </citation>
    <scope>NUCLEOTIDE SEQUENCE</scope>
    <source>
        <strain evidence="3">JCM 4834</strain>
    </source>
</reference>
<evidence type="ECO:0000313" key="4">
    <source>
        <dbReference type="EMBL" id="QEU82483.1"/>
    </source>
</evidence>
<dbReference type="PRINTS" id="PR00038">
    <property type="entry name" value="HTHLUXR"/>
</dbReference>
<dbReference type="SUPFAM" id="SSF52172">
    <property type="entry name" value="CheY-like"/>
    <property type="match status" value="1"/>
</dbReference>
<sequence length="228" mass="24548">MDPLITIGAIDDDLMGLEGKALWFEVKSNVRVLVTAASVAEFLAADPPPGIVTLDLNLGNGTLPADNVRALVGAGHKVVIVTVVPEKRWIIETTEAGASAYLTSRACNLGKLVDVIRALDRGELPTTAEHAFWLAQDDRPDKPRLTPTESQVLRLVGDGIKQESVGRRLGMARSTVATHLTNIRGKYGDSGLPYAGAADYRDWAKQQELDRDRHDPAKGQAPAPDVEP</sequence>
<dbReference type="Proteomes" id="UP000326831">
    <property type="component" value="Chromosome"/>
</dbReference>
<dbReference type="GO" id="GO:0003677">
    <property type="term" value="F:DNA binding"/>
    <property type="evidence" value="ECO:0007669"/>
    <property type="project" value="UniProtKB-KW"/>
</dbReference>
<feature type="domain" description="HTH luxR-type" evidence="2">
    <location>
        <begin position="142"/>
        <end position="199"/>
    </location>
</feature>
<accession>A0A5P2UTN2</accession>
<dbReference type="EMBL" id="BMVX01000019">
    <property type="protein sequence ID" value="GGZ81503.1"/>
    <property type="molecule type" value="Genomic_DNA"/>
</dbReference>
<feature type="compositionally biased region" description="Basic and acidic residues" evidence="1">
    <location>
        <begin position="203"/>
        <end position="217"/>
    </location>
</feature>
<dbReference type="KEGG" id="ssub:CP968_33265"/>
<organism evidence="4 5">
    <name type="scientific">Streptomyces subrutilus</name>
    <dbReference type="NCBI Taxonomy" id="36818"/>
    <lineage>
        <taxon>Bacteria</taxon>
        <taxon>Bacillati</taxon>
        <taxon>Actinomycetota</taxon>
        <taxon>Actinomycetes</taxon>
        <taxon>Kitasatosporales</taxon>
        <taxon>Streptomycetaceae</taxon>
        <taxon>Streptomyces</taxon>
    </lineage>
</organism>
<reference evidence="4 5" key="2">
    <citation type="submission" date="2017-09" db="EMBL/GenBank/DDBJ databases">
        <authorList>
            <person name="Lee N."/>
            <person name="Cho B.-K."/>
        </authorList>
    </citation>
    <scope>NUCLEOTIDE SEQUENCE [LARGE SCALE GENOMIC DNA]</scope>
    <source>
        <strain evidence="4 5">ATCC 27467</strain>
    </source>
</reference>
<dbReference type="AlphaFoldDB" id="A0A5P2UTN2"/>
<name>A0A5P2UTN2_9ACTN</name>
<evidence type="ECO:0000259" key="2">
    <source>
        <dbReference type="SMART" id="SM00421"/>
    </source>
</evidence>
<gene>
    <name evidence="4" type="ORF">CP968_33265</name>
    <name evidence="3" type="ORF">GCM10010371_46290</name>
</gene>
<keyword evidence="5" id="KW-1185">Reference proteome</keyword>
<reference evidence="3" key="3">
    <citation type="submission" date="2020-09" db="EMBL/GenBank/DDBJ databases">
        <authorList>
            <person name="Sun Q."/>
            <person name="Ohkuma M."/>
        </authorList>
    </citation>
    <scope>NUCLEOTIDE SEQUENCE</scope>
    <source>
        <strain evidence="3">JCM 4834</strain>
    </source>
</reference>
<dbReference type="InterPro" id="IPR000792">
    <property type="entry name" value="Tscrpt_reg_LuxR_C"/>
</dbReference>
<dbReference type="SMART" id="SM00421">
    <property type="entry name" value="HTH_LUXR"/>
    <property type="match status" value="1"/>
</dbReference>
<protein>
    <submittedName>
        <fullName evidence="4">DNA-binding response regulator</fullName>
    </submittedName>
</protein>
<evidence type="ECO:0000256" key="1">
    <source>
        <dbReference type="SAM" id="MobiDB-lite"/>
    </source>
</evidence>
<dbReference type="RefSeq" id="WP_150521487.1">
    <property type="nucleotide sequence ID" value="NZ_BMVX01000019.1"/>
</dbReference>
<dbReference type="OrthoDB" id="3176919at2"/>
<evidence type="ECO:0000313" key="3">
    <source>
        <dbReference type="EMBL" id="GGZ81503.1"/>
    </source>
</evidence>
<evidence type="ECO:0000313" key="5">
    <source>
        <dbReference type="Proteomes" id="UP000326831"/>
    </source>
</evidence>
<dbReference type="InterPro" id="IPR016032">
    <property type="entry name" value="Sig_transdc_resp-reg_C-effctor"/>
</dbReference>
<dbReference type="InterPro" id="IPR051015">
    <property type="entry name" value="EvgA-like"/>
</dbReference>
<feature type="region of interest" description="Disordered" evidence="1">
    <location>
        <begin position="203"/>
        <end position="228"/>
    </location>
</feature>
<dbReference type="GO" id="GO:0006355">
    <property type="term" value="P:regulation of DNA-templated transcription"/>
    <property type="evidence" value="ECO:0007669"/>
    <property type="project" value="InterPro"/>
</dbReference>
<keyword evidence="4" id="KW-0238">DNA-binding</keyword>
<dbReference type="InterPro" id="IPR011006">
    <property type="entry name" value="CheY-like_superfamily"/>
</dbReference>
<dbReference type="SUPFAM" id="SSF46894">
    <property type="entry name" value="C-terminal effector domain of the bipartite response regulators"/>
    <property type="match status" value="1"/>
</dbReference>
<dbReference type="EMBL" id="CP023701">
    <property type="protein sequence ID" value="QEU82483.1"/>
    <property type="molecule type" value="Genomic_DNA"/>
</dbReference>
<dbReference type="Proteomes" id="UP000634660">
    <property type="component" value="Unassembled WGS sequence"/>
</dbReference>
<dbReference type="PANTHER" id="PTHR45566">
    <property type="entry name" value="HTH-TYPE TRANSCRIPTIONAL REGULATOR YHJB-RELATED"/>
    <property type="match status" value="1"/>
</dbReference>
<proteinExistence type="predicted"/>
<dbReference type="PANTHER" id="PTHR45566:SF2">
    <property type="entry name" value="NARL SUBFAMILY"/>
    <property type="match status" value="1"/>
</dbReference>
<dbReference type="Gene3D" id="3.40.50.2300">
    <property type="match status" value="1"/>
</dbReference>